<keyword evidence="2" id="KW-1185">Reference proteome</keyword>
<protein>
    <submittedName>
        <fullName evidence="1">Uncharacterized protein</fullName>
    </submittedName>
</protein>
<dbReference type="Proteomes" id="UP001186944">
    <property type="component" value="Unassembled WGS sequence"/>
</dbReference>
<evidence type="ECO:0000313" key="2">
    <source>
        <dbReference type="Proteomes" id="UP001186944"/>
    </source>
</evidence>
<evidence type="ECO:0000313" key="1">
    <source>
        <dbReference type="EMBL" id="KAK3092030.1"/>
    </source>
</evidence>
<sequence length="105" mass="11787">MEYTAVRNCINRFQYNEVCGNYCFRLLKVGQFCNGMDSRSFADASCDLADIKCGVSVASFSMNSLFRPGFALLGRVGNECTSEETQTTALNQLEKFLRETGWIII</sequence>
<organism evidence="1 2">
    <name type="scientific">Pinctada imbricata</name>
    <name type="common">Atlantic pearl-oyster</name>
    <name type="synonym">Pinctada martensii</name>
    <dbReference type="NCBI Taxonomy" id="66713"/>
    <lineage>
        <taxon>Eukaryota</taxon>
        <taxon>Metazoa</taxon>
        <taxon>Spiralia</taxon>
        <taxon>Lophotrochozoa</taxon>
        <taxon>Mollusca</taxon>
        <taxon>Bivalvia</taxon>
        <taxon>Autobranchia</taxon>
        <taxon>Pteriomorphia</taxon>
        <taxon>Pterioida</taxon>
        <taxon>Pterioidea</taxon>
        <taxon>Pteriidae</taxon>
        <taxon>Pinctada</taxon>
    </lineage>
</organism>
<accession>A0AA88XUA4</accession>
<dbReference type="EMBL" id="VSWD01000010">
    <property type="protein sequence ID" value="KAK3092030.1"/>
    <property type="molecule type" value="Genomic_DNA"/>
</dbReference>
<gene>
    <name evidence="1" type="ORF">FSP39_024539</name>
</gene>
<dbReference type="AlphaFoldDB" id="A0AA88XUA4"/>
<name>A0AA88XUA4_PINIB</name>
<comment type="caution">
    <text evidence="1">The sequence shown here is derived from an EMBL/GenBank/DDBJ whole genome shotgun (WGS) entry which is preliminary data.</text>
</comment>
<reference evidence="1" key="1">
    <citation type="submission" date="2019-08" db="EMBL/GenBank/DDBJ databases">
        <title>The improved chromosome-level genome for the pearl oyster Pinctada fucata martensii using PacBio sequencing and Hi-C.</title>
        <authorList>
            <person name="Zheng Z."/>
        </authorList>
    </citation>
    <scope>NUCLEOTIDE SEQUENCE</scope>
    <source>
        <strain evidence="1">ZZ-2019</strain>
        <tissue evidence="1">Adductor muscle</tissue>
    </source>
</reference>
<proteinExistence type="predicted"/>